<dbReference type="EMBL" id="WBJY01000001">
    <property type="protein sequence ID" value="KAB1650121.1"/>
    <property type="molecule type" value="Genomic_DNA"/>
</dbReference>
<accession>A0A6H9WR10</accession>
<dbReference type="GO" id="GO:0003677">
    <property type="term" value="F:DNA binding"/>
    <property type="evidence" value="ECO:0007669"/>
    <property type="project" value="UniProtKB-KW"/>
</dbReference>
<evidence type="ECO:0000259" key="2">
    <source>
        <dbReference type="SMART" id="SM00862"/>
    </source>
</evidence>
<gene>
    <name evidence="3" type="ORF">F8O04_07940</name>
</gene>
<dbReference type="OrthoDB" id="3928741at2"/>
<dbReference type="GO" id="GO:0000160">
    <property type="term" value="P:phosphorelay signal transduction system"/>
    <property type="evidence" value="ECO:0007669"/>
    <property type="project" value="InterPro"/>
</dbReference>
<dbReference type="InterPro" id="IPR001867">
    <property type="entry name" value="OmpR/PhoB-type_DNA-bd"/>
</dbReference>
<dbReference type="AlphaFoldDB" id="A0A6H9WR10"/>
<dbReference type="GO" id="GO:0006355">
    <property type="term" value="P:regulation of DNA-templated transcription"/>
    <property type="evidence" value="ECO:0007669"/>
    <property type="project" value="InterPro"/>
</dbReference>
<dbReference type="Gene3D" id="3.30.450.40">
    <property type="match status" value="1"/>
</dbReference>
<protein>
    <submittedName>
        <fullName evidence="3">GAF domain-containing protein</fullName>
    </submittedName>
</protein>
<feature type="domain" description="OmpR/PhoB-type" evidence="2">
    <location>
        <begin position="243"/>
        <end position="312"/>
    </location>
</feature>
<sequence>MTIAAERGAPRGSTAQRMRDLVAASRRRSLRLLGSPDRAQPAVDAAEADLDRRRAGHPLAPVYDVLHTLLVQPATATGLIVAITDAAGRLVWVEGDDATLRRAEGMAFVPGADWSERTVGTCAPGTALETGDAVQVAGREHFAPAAQAWSCSAVPVRRPGSGELLGVIDVTGGTDAIGPHTIPLLRAAAAAATTELHVRALAQGSGSIRSALNGHASGEARAPARLHLRLLGRDRAELAASNGARIELTPRHSEIMLLLATHPSGLSGPELAAELYRDDGNAVTLRAEVTRLRAALTRLDPGIRLASQPYRLNAELGTDADDVLRSIDRGAHRRALRDYAGAPLPGSEAPGVEAIRARTTTTLREAVLGHGNAEAVIALLERPGHADDIEANLLALRLLPPRSPRRAAIIARLDALGA</sequence>
<dbReference type="Pfam" id="PF01590">
    <property type="entry name" value="GAF"/>
    <property type="match status" value="1"/>
</dbReference>
<evidence type="ECO:0000313" key="4">
    <source>
        <dbReference type="Proteomes" id="UP000431744"/>
    </source>
</evidence>
<keyword evidence="4" id="KW-1185">Reference proteome</keyword>
<dbReference type="InterPro" id="IPR029016">
    <property type="entry name" value="GAF-like_dom_sf"/>
</dbReference>
<organism evidence="3 4">
    <name type="scientific">Pseudoclavibacter endophyticus</name>
    <dbReference type="NCBI Taxonomy" id="1778590"/>
    <lineage>
        <taxon>Bacteria</taxon>
        <taxon>Bacillati</taxon>
        <taxon>Actinomycetota</taxon>
        <taxon>Actinomycetes</taxon>
        <taxon>Micrococcales</taxon>
        <taxon>Microbacteriaceae</taxon>
        <taxon>Pseudoclavibacter</taxon>
    </lineage>
</organism>
<keyword evidence="1" id="KW-0238">DNA-binding</keyword>
<proteinExistence type="predicted"/>
<evidence type="ECO:0000256" key="1">
    <source>
        <dbReference type="ARBA" id="ARBA00023125"/>
    </source>
</evidence>
<dbReference type="SMART" id="SM00862">
    <property type="entry name" value="Trans_reg_C"/>
    <property type="match status" value="1"/>
</dbReference>
<reference evidence="3 4" key="1">
    <citation type="submission" date="2019-09" db="EMBL/GenBank/DDBJ databases">
        <title>Phylogeny of genus Pseudoclavibacter and closely related genus.</title>
        <authorList>
            <person name="Li Y."/>
        </authorList>
    </citation>
    <scope>NUCLEOTIDE SEQUENCE [LARGE SCALE GENOMIC DNA]</scope>
    <source>
        <strain evidence="3 4">EGI 60007</strain>
    </source>
</reference>
<dbReference type="Proteomes" id="UP000431744">
    <property type="component" value="Unassembled WGS sequence"/>
</dbReference>
<evidence type="ECO:0000313" key="3">
    <source>
        <dbReference type="EMBL" id="KAB1650121.1"/>
    </source>
</evidence>
<dbReference type="InterPro" id="IPR003018">
    <property type="entry name" value="GAF"/>
</dbReference>
<name>A0A6H9WR10_9MICO</name>
<comment type="caution">
    <text evidence="3">The sequence shown here is derived from an EMBL/GenBank/DDBJ whole genome shotgun (WGS) entry which is preliminary data.</text>
</comment>